<name>A0A3R6EG72_9BACT</name>
<proteinExistence type="predicted"/>
<accession>A0A3R6EG72</accession>
<comment type="caution">
    <text evidence="3">The sequence shown here is derived from an EMBL/GenBank/DDBJ whole genome shotgun (WGS) entry which is preliminary data.</text>
</comment>
<evidence type="ECO:0000256" key="1">
    <source>
        <dbReference type="SAM" id="SignalP"/>
    </source>
</evidence>
<dbReference type="InterPro" id="IPR017946">
    <property type="entry name" value="PLC-like_Pdiesterase_TIM-brl"/>
</dbReference>
<gene>
    <name evidence="3" type="ORF">DW192_02935</name>
</gene>
<dbReference type="PANTHER" id="PTHR46320">
    <property type="entry name" value="GLYCEROPHOSPHODIESTER PHOSPHODIESTERASE 1"/>
    <property type="match status" value="1"/>
</dbReference>
<dbReference type="Proteomes" id="UP000284548">
    <property type="component" value="Unassembled WGS sequence"/>
</dbReference>
<dbReference type="GO" id="GO:0008889">
    <property type="term" value="F:glycerophosphodiester phosphodiesterase activity"/>
    <property type="evidence" value="ECO:0007669"/>
    <property type="project" value="TreeGrafter"/>
</dbReference>
<dbReference type="GO" id="GO:0006644">
    <property type="term" value="P:phospholipid metabolic process"/>
    <property type="evidence" value="ECO:0007669"/>
    <property type="project" value="TreeGrafter"/>
</dbReference>
<organism evidence="3 4">
    <name type="scientific">Segatella copri</name>
    <dbReference type="NCBI Taxonomy" id="165179"/>
    <lineage>
        <taxon>Bacteria</taxon>
        <taxon>Pseudomonadati</taxon>
        <taxon>Bacteroidota</taxon>
        <taxon>Bacteroidia</taxon>
        <taxon>Bacteroidales</taxon>
        <taxon>Prevotellaceae</taxon>
        <taxon>Segatella</taxon>
    </lineage>
</organism>
<sequence>MKKIYILSLLCMLTSVSFAQSNLKEILKNFNKPAKENVMVVSHRGDWRNAPENSIQAFQNCIDMGVDMVELDLKKTKDGVLVLMHDKKIDRTMNGKGFPENYTLDSLKSLRLKNGVGCKTRHQIPTFREVMELCKGKIMVNVDKGYDYFDDAMKVLKETGTVDQCIIKAELPYEVVKAEHGDVLDKMIFMPVVNLGKPSAEEVIDGYIKNMKPKAYELVFKTDDANTRRLIKKVRDSGARVFINTLWPELCGGHDDDRAVELKQPEESWGWIVGQGTKIIQTDRPALLLDYLRAKKLHK</sequence>
<dbReference type="GO" id="GO:0006580">
    <property type="term" value="P:ethanolamine metabolic process"/>
    <property type="evidence" value="ECO:0007669"/>
    <property type="project" value="TreeGrafter"/>
</dbReference>
<dbReference type="InterPro" id="IPR032160">
    <property type="entry name" value="DUF4996"/>
</dbReference>
<dbReference type="RefSeq" id="WP_118253744.1">
    <property type="nucleotide sequence ID" value="NZ_QRKB01000003.1"/>
</dbReference>
<dbReference type="Gene3D" id="3.20.20.190">
    <property type="entry name" value="Phosphatidylinositol (PI) phosphodiesterase"/>
    <property type="match status" value="1"/>
</dbReference>
<dbReference type="AlphaFoldDB" id="A0A3R6EG72"/>
<evidence type="ECO:0000313" key="3">
    <source>
        <dbReference type="EMBL" id="RHH84541.1"/>
    </source>
</evidence>
<dbReference type="GO" id="GO:0070291">
    <property type="term" value="P:N-acylethanolamine metabolic process"/>
    <property type="evidence" value="ECO:0007669"/>
    <property type="project" value="TreeGrafter"/>
</dbReference>
<feature type="chain" id="PRO_5018676788" evidence="1">
    <location>
        <begin position="20"/>
        <end position="299"/>
    </location>
</feature>
<keyword evidence="1" id="KW-0732">Signal</keyword>
<dbReference type="CDD" id="cd08566">
    <property type="entry name" value="GDPD_AtGDE_like"/>
    <property type="match status" value="1"/>
</dbReference>
<feature type="domain" description="GP-PDE" evidence="2">
    <location>
        <begin position="38"/>
        <end position="299"/>
    </location>
</feature>
<evidence type="ECO:0000313" key="4">
    <source>
        <dbReference type="Proteomes" id="UP000284548"/>
    </source>
</evidence>
<dbReference type="GO" id="GO:0005886">
    <property type="term" value="C:plasma membrane"/>
    <property type="evidence" value="ECO:0007669"/>
    <property type="project" value="TreeGrafter"/>
</dbReference>
<dbReference type="SUPFAM" id="SSF51695">
    <property type="entry name" value="PLC-like phosphodiesterases"/>
    <property type="match status" value="1"/>
</dbReference>
<dbReference type="InterPro" id="IPR030395">
    <property type="entry name" value="GP_PDE_dom"/>
</dbReference>
<protein>
    <submittedName>
        <fullName evidence="3">Glycerophosphodiester phosphodiesterase</fullName>
    </submittedName>
</protein>
<dbReference type="EMBL" id="QRKB01000003">
    <property type="protein sequence ID" value="RHH84541.1"/>
    <property type="molecule type" value="Genomic_DNA"/>
</dbReference>
<evidence type="ECO:0000259" key="2">
    <source>
        <dbReference type="PROSITE" id="PS51704"/>
    </source>
</evidence>
<dbReference type="PANTHER" id="PTHR46320:SF1">
    <property type="entry name" value="GLYCEROPHOSPHODIESTER PHOSPHODIESTERASE 1"/>
    <property type="match status" value="1"/>
</dbReference>
<feature type="signal peptide" evidence="1">
    <location>
        <begin position="1"/>
        <end position="19"/>
    </location>
</feature>
<dbReference type="PROSITE" id="PS51704">
    <property type="entry name" value="GP_PDE"/>
    <property type="match status" value="1"/>
</dbReference>
<dbReference type="Pfam" id="PF16387">
    <property type="entry name" value="DUF4996"/>
    <property type="match status" value="1"/>
</dbReference>
<reference evidence="3 4" key="1">
    <citation type="submission" date="2018-08" db="EMBL/GenBank/DDBJ databases">
        <title>A genome reference for cultivated species of the human gut microbiota.</title>
        <authorList>
            <person name="Zou Y."/>
            <person name="Xue W."/>
            <person name="Luo G."/>
        </authorList>
    </citation>
    <scope>NUCLEOTIDE SEQUENCE [LARGE SCALE GENOMIC DNA]</scope>
    <source>
        <strain evidence="3 4">AM16-54</strain>
    </source>
</reference>